<proteinExistence type="predicted"/>
<gene>
    <name evidence="8" type="ORF">R50_2361</name>
</gene>
<dbReference type="GO" id="GO:0016020">
    <property type="term" value="C:membrane"/>
    <property type="evidence" value="ECO:0007669"/>
    <property type="project" value="UniProtKB-SubCell"/>
</dbReference>
<keyword evidence="9" id="KW-1185">Reference proteome</keyword>
<evidence type="ECO:0000259" key="7">
    <source>
        <dbReference type="Pfam" id="PF00361"/>
    </source>
</evidence>
<comment type="subcellular location">
    <subcellularLocation>
        <location evidence="1">Endomembrane system</location>
        <topology evidence="1">Multi-pass membrane protein</topology>
    </subcellularLocation>
    <subcellularLocation>
        <location evidence="5">Membrane</location>
        <topology evidence="5">Multi-pass membrane protein</topology>
    </subcellularLocation>
</comment>
<evidence type="ECO:0000256" key="1">
    <source>
        <dbReference type="ARBA" id="ARBA00004127"/>
    </source>
</evidence>
<dbReference type="Pfam" id="PF00361">
    <property type="entry name" value="Proton_antipo_M"/>
    <property type="match status" value="1"/>
</dbReference>
<dbReference type="InterPro" id="IPR001750">
    <property type="entry name" value="ND/Mrp_TM"/>
</dbReference>
<dbReference type="Proteomes" id="UP000503399">
    <property type="component" value="Chromosome"/>
</dbReference>
<feature type="transmembrane region" description="Helical" evidence="6">
    <location>
        <begin position="32"/>
        <end position="49"/>
    </location>
</feature>
<feature type="transmembrane region" description="Helical" evidence="6">
    <location>
        <begin position="55"/>
        <end position="78"/>
    </location>
</feature>
<name>A0A6F8ZJA0_9FIRM</name>
<feature type="transmembrane region" description="Helical" evidence="6">
    <location>
        <begin position="243"/>
        <end position="262"/>
    </location>
</feature>
<feature type="transmembrane region" description="Helical" evidence="6">
    <location>
        <begin position="295"/>
        <end position="316"/>
    </location>
</feature>
<feature type="transmembrane region" description="Helical" evidence="6">
    <location>
        <begin position="108"/>
        <end position="125"/>
    </location>
</feature>
<feature type="transmembrane region" description="Helical" evidence="6">
    <location>
        <begin position="137"/>
        <end position="159"/>
    </location>
</feature>
<dbReference type="GO" id="GO:0012505">
    <property type="term" value="C:endomembrane system"/>
    <property type="evidence" value="ECO:0007669"/>
    <property type="project" value="UniProtKB-SubCell"/>
</dbReference>
<evidence type="ECO:0000256" key="5">
    <source>
        <dbReference type="RuleBase" id="RU000320"/>
    </source>
</evidence>
<evidence type="ECO:0000256" key="6">
    <source>
        <dbReference type="SAM" id="Phobius"/>
    </source>
</evidence>
<dbReference type="AlphaFoldDB" id="A0A6F8ZJA0"/>
<dbReference type="KEGG" id="hfv:R50_2361"/>
<keyword evidence="4 6" id="KW-0472">Membrane</keyword>
<feature type="domain" description="NADH:quinone oxidoreductase/Mrp antiporter transmembrane" evidence="7">
    <location>
        <begin position="105"/>
        <end position="385"/>
    </location>
</feature>
<feature type="transmembrane region" description="Helical" evidence="6">
    <location>
        <begin position="6"/>
        <end position="25"/>
    </location>
</feature>
<feature type="transmembrane region" description="Helical" evidence="6">
    <location>
        <begin position="412"/>
        <end position="433"/>
    </location>
</feature>
<reference evidence="8 9" key="1">
    <citation type="submission" date="2020-02" db="EMBL/GenBank/DDBJ databases">
        <authorList>
            <person name="Hogendoorn C."/>
        </authorList>
    </citation>
    <scope>NUCLEOTIDE SEQUENCE [LARGE SCALE GENOMIC DNA]</scope>
    <source>
        <strain evidence="8">R501</strain>
    </source>
</reference>
<keyword evidence="8" id="KW-0830">Ubiquinone</keyword>
<feature type="transmembrane region" description="Helical" evidence="6">
    <location>
        <begin position="209"/>
        <end position="231"/>
    </location>
</feature>
<evidence type="ECO:0000256" key="4">
    <source>
        <dbReference type="ARBA" id="ARBA00023136"/>
    </source>
</evidence>
<feature type="transmembrane region" description="Helical" evidence="6">
    <location>
        <begin position="85"/>
        <end position="102"/>
    </location>
</feature>
<feature type="transmembrane region" description="Helical" evidence="6">
    <location>
        <begin position="171"/>
        <end position="189"/>
    </location>
</feature>
<evidence type="ECO:0000256" key="2">
    <source>
        <dbReference type="ARBA" id="ARBA00022692"/>
    </source>
</evidence>
<dbReference type="EMBL" id="LR778114">
    <property type="protein sequence ID" value="CAB1129858.1"/>
    <property type="molecule type" value="Genomic_DNA"/>
</dbReference>
<dbReference type="PANTHER" id="PTHR22773">
    <property type="entry name" value="NADH DEHYDROGENASE"/>
    <property type="match status" value="1"/>
</dbReference>
<feature type="transmembrane region" description="Helical" evidence="6">
    <location>
        <begin position="336"/>
        <end position="354"/>
    </location>
</feature>
<accession>A0A6F8ZJA0</accession>
<feature type="transmembrane region" description="Helical" evidence="6">
    <location>
        <begin position="374"/>
        <end position="391"/>
    </location>
</feature>
<evidence type="ECO:0000256" key="3">
    <source>
        <dbReference type="ARBA" id="ARBA00022989"/>
    </source>
</evidence>
<keyword evidence="3 6" id="KW-1133">Transmembrane helix</keyword>
<keyword evidence="2 5" id="KW-0812">Transmembrane</keyword>
<evidence type="ECO:0000313" key="9">
    <source>
        <dbReference type="Proteomes" id="UP000503399"/>
    </source>
</evidence>
<protein>
    <submittedName>
        <fullName evidence="8">NADH-ubiquinone oxidoreductase chain N</fullName>
    </submittedName>
</protein>
<evidence type="ECO:0000313" key="8">
    <source>
        <dbReference type="EMBL" id="CAB1129858.1"/>
    </source>
</evidence>
<organism evidence="8 9">
    <name type="scientific">Candidatus Hydrogenisulfobacillus filiaventi</name>
    <dbReference type="NCBI Taxonomy" id="2707344"/>
    <lineage>
        <taxon>Bacteria</taxon>
        <taxon>Bacillati</taxon>
        <taxon>Bacillota</taxon>
        <taxon>Clostridia</taxon>
        <taxon>Eubacteriales</taxon>
        <taxon>Clostridiales Family XVII. Incertae Sedis</taxon>
        <taxon>Candidatus Hydrogenisulfobacillus</taxon>
    </lineage>
</organism>
<feature type="transmembrane region" description="Helical" evidence="6">
    <location>
        <begin position="271"/>
        <end position="289"/>
    </location>
</feature>
<sequence length="442" mass="46736">MSLTPLWPAIILAATALVAMLAEMFNLGRTPVAVLSTAGLAAAAVAVVEEAARHALAYGMAPVAVFLIALGELLVLLVPDRRSAAMANTLIAFLVLGGYVLLTTNNWLVFWVGLETLNIALYGLLGRVSTDAATDEALLKFFLLSGLFSAFAVAGIGFLDAATGTLHMVPAHGLWAGVGQLLILSVILFKLGSVPFHTWAPDTYQGASWPVTLTFAVFPKVALGGLLIRLVHHGLLAAMGQEGLLLTILAIATWAVGTLGAWRQTLSLKRMIAYSAIAQMGYIIAPLAIGNLEASLTYLLTYAVLTATALAALLLLPPGVEDVSRTELAREYPLSAWTRVSLVVALAGLAGFPLTIGFVGKLYVVEALLARDPVLAVAALLATGFSFLYYFRWLAPLVLRKTRPTPAPRPSALSVGVTVVLGWAVALLGVWPYPLLWLTHTP</sequence>